<comment type="caution">
    <text evidence="1">The sequence shown here is derived from an EMBL/GenBank/DDBJ whole genome shotgun (WGS) entry which is preliminary data.</text>
</comment>
<dbReference type="PANTHER" id="PTHR47510:SF3">
    <property type="entry name" value="ENDO_EXONUCLEASE_PHOSPHATASE DOMAIN-CONTAINING PROTEIN"/>
    <property type="match status" value="1"/>
</dbReference>
<dbReference type="EMBL" id="JAOPHQ010002849">
    <property type="protein sequence ID" value="KAK0145574.1"/>
    <property type="molecule type" value="Genomic_DNA"/>
</dbReference>
<accession>A0AA47MSA0</accession>
<organism evidence="1 2">
    <name type="scientific">Merluccius polli</name>
    <name type="common">Benguela hake</name>
    <name type="synonym">Merluccius cadenati</name>
    <dbReference type="NCBI Taxonomy" id="89951"/>
    <lineage>
        <taxon>Eukaryota</taxon>
        <taxon>Metazoa</taxon>
        <taxon>Chordata</taxon>
        <taxon>Craniata</taxon>
        <taxon>Vertebrata</taxon>
        <taxon>Euteleostomi</taxon>
        <taxon>Actinopterygii</taxon>
        <taxon>Neopterygii</taxon>
        <taxon>Teleostei</taxon>
        <taxon>Neoteleostei</taxon>
        <taxon>Acanthomorphata</taxon>
        <taxon>Zeiogadaria</taxon>
        <taxon>Gadariae</taxon>
        <taxon>Gadiformes</taxon>
        <taxon>Gadoidei</taxon>
        <taxon>Merlucciidae</taxon>
        <taxon>Merluccius</taxon>
    </lineage>
</organism>
<protein>
    <submittedName>
        <fullName evidence="1">Uncharacterized protein</fullName>
    </submittedName>
</protein>
<name>A0AA47MSA0_MERPO</name>
<dbReference type="PANTHER" id="PTHR47510">
    <property type="entry name" value="REVERSE TRANSCRIPTASE DOMAIN-CONTAINING PROTEIN"/>
    <property type="match status" value="1"/>
</dbReference>
<sequence>MTVPAVAPSSFETPGIEGITELFTFTSRETVCTADIELLSMSVRPFYLPREFPQIFLTVVYIHPKANASNAVSTIHKGAYKAVALPPLGFSDHNTIFLTPTYKPILKRGKTTTRQVEMWTESAIDELKGALECTDWNVFNSPDLDERTEVISSYVKYLKDSVIPTKHVKTFPNNKPWLNTVVKDALHRKHKAYLHGGGREKSEAKK</sequence>
<reference evidence="1" key="1">
    <citation type="journal article" date="2023" name="Front. Mar. Sci.">
        <title>A new Merluccius polli reference genome to investigate the effects of global change in West African waters.</title>
        <authorList>
            <person name="Mateo J.L."/>
            <person name="Blanco-Fernandez C."/>
            <person name="Garcia-Vazquez E."/>
            <person name="Machado-Schiaffino G."/>
        </authorList>
    </citation>
    <scope>NUCLEOTIDE SEQUENCE</scope>
    <source>
        <strain evidence="1">C29</strain>
        <tissue evidence="1">Fin</tissue>
    </source>
</reference>
<dbReference type="Proteomes" id="UP001174136">
    <property type="component" value="Unassembled WGS sequence"/>
</dbReference>
<proteinExistence type="predicted"/>
<evidence type="ECO:0000313" key="2">
    <source>
        <dbReference type="Proteomes" id="UP001174136"/>
    </source>
</evidence>
<dbReference type="AlphaFoldDB" id="A0AA47MSA0"/>
<keyword evidence="2" id="KW-1185">Reference proteome</keyword>
<gene>
    <name evidence="1" type="ORF">N1851_015528</name>
</gene>
<evidence type="ECO:0000313" key="1">
    <source>
        <dbReference type="EMBL" id="KAK0145574.1"/>
    </source>
</evidence>